<dbReference type="PANTHER" id="PTHR43537:SF5">
    <property type="entry name" value="UXU OPERON TRANSCRIPTIONAL REGULATOR"/>
    <property type="match status" value="1"/>
</dbReference>
<dbReference type="PANTHER" id="PTHR43537">
    <property type="entry name" value="TRANSCRIPTIONAL REGULATOR, GNTR FAMILY"/>
    <property type="match status" value="1"/>
</dbReference>
<sequence length="245" mass="26032">MSRLAIPRVVKMPIEAQATDALRDSIVGGAIQAGQRITEVEISEQMNLSRATVRSALHQLAKEGLLTLVPYTGWRVVLLSAADVWELYTLRSAVERLAAQLLAASIDGAGRERLAGALAALTEACDGADGARIAEADFSLHKTIIDLTRHGRLAGQYGLIEQQIRMCIRSSDALVAGGDTIVGQHRPIVEAILAGAVEEAGQLSEAHNLTEGRKLADHLGSLEALQPPPPEPAPAGKARRPRRAA</sequence>
<dbReference type="InterPro" id="IPR036388">
    <property type="entry name" value="WH-like_DNA-bd_sf"/>
</dbReference>
<dbReference type="GO" id="GO:0003700">
    <property type="term" value="F:DNA-binding transcription factor activity"/>
    <property type="evidence" value="ECO:0007669"/>
    <property type="project" value="InterPro"/>
</dbReference>
<dbReference type="InterPro" id="IPR036390">
    <property type="entry name" value="WH_DNA-bd_sf"/>
</dbReference>
<dbReference type="InterPro" id="IPR008920">
    <property type="entry name" value="TF_FadR/GntR_C"/>
</dbReference>
<dbReference type="SMART" id="SM00345">
    <property type="entry name" value="HTH_GNTR"/>
    <property type="match status" value="1"/>
</dbReference>
<organism evidence="6 7">
    <name type="scientific">Lichenibacterium minor</name>
    <dbReference type="NCBI Taxonomy" id="2316528"/>
    <lineage>
        <taxon>Bacteria</taxon>
        <taxon>Pseudomonadati</taxon>
        <taxon>Pseudomonadota</taxon>
        <taxon>Alphaproteobacteria</taxon>
        <taxon>Hyphomicrobiales</taxon>
        <taxon>Lichenihabitantaceae</taxon>
        <taxon>Lichenibacterium</taxon>
    </lineage>
</organism>
<dbReference type="AlphaFoldDB" id="A0A4Q2UAF2"/>
<evidence type="ECO:0000313" key="6">
    <source>
        <dbReference type="EMBL" id="RYC33600.1"/>
    </source>
</evidence>
<name>A0A4Q2UAF2_9HYPH</name>
<dbReference type="EMBL" id="QYBB01000002">
    <property type="protein sequence ID" value="RYC33600.1"/>
    <property type="molecule type" value="Genomic_DNA"/>
</dbReference>
<feature type="region of interest" description="Disordered" evidence="4">
    <location>
        <begin position="216"/>
        <end position="245"/>
    </location>
</feature>
<dbReference type="PROSITE" id="PS50949">
    <property type="entry name" value="HTH_GNTR"/>
    <property type="match status" value="1"/>
</dbReference>
<keyword evidence="1" id="KW-0805">Transcription regulation</keyword>
<evidence type="ECO:0000259" key="5">
    <source>
        <dbReference type="PROSITE" id="PS50949"/>
    </source>
</evidence>
<evidence type="ECO:0000256" key="4">
    <source>
        <dbReference type="SAM" id="MobiDB-lite"/>
    </source>
</evidence>
<keyword evidence="7" id="KW-1185">Reference proteome</keyword>
<dbReference type="Proteomes" id="UP000290759">
    <property type="component" value="Unassembled WGS sequence"/>
</dbReference>
<keyword evidence="2" id="KW-0238">DNA-binding</keyword>
<dbReference type="Pfam" id="PF07729">
    <property type="entry name" value="FCD"/>
    <property type="match status" value="1"/>
</dbReference>
<dbReference type="RefSeq" id="WP_129223641.1">
    <property type="nucleotide sequence ID" value="NZ_QYBB01000002.1"/>
</dbReference>
<dbReference type="GO" id="GO:0003677">
    <property type="term" value="F:DNA binding"/>
    <property type="evidence" value="ECO:0007669"/>
    <property type="project" value="UniProtKB-KW"/>
</dbReference>
<reference evidence="6 7" key="2">
    <citation type="submission" date="2019-02" db="EMBL/GenBank/DDBJ databases">
        <title>'Lichenibacterium ramalinii' gen. nov. sp. nov., 'Lichenibacterium minor' gen. nov. sp. nov.</title>
        <authorList>
            <person name="Pankratov T."/>
        </authorList>
    </citation>
    <scope>NUCLEOTIDE SEQUENCE [LARGE SCALE GENOMIC DNA]</scope>
    <source>
        <strain evidence="6 7">RmlP026</strain>
    </source>
</reference>
<dbReference type="InterPro" id="IPR011711">
    <property type="entry name" value="GntR_C"/>
</dbReference>
<evidence type="ECO:0000256" key="1">
    <source>
        <dbReference type="ARBA" id="ARBA00023015"/>
    </source>
</evidence>
<dbReference type="PRINTS" id="PR00035">
    <property type="entry name" value="HTHGNTR"/>
</dbReference>
<reference evidence="6 7" key="1">
    <citation type="submission" date="2018-12" db="EMBL/GenBank/DDBJ databases">
        <authorList>
            <person name="Grouzdev D.S."/>
            <person name="Krutkina M.S."/>
        </authorList>
    </citation>
    <scope>NUCLEOTIDE SEQUENCE [LARGE SCALE GENOMIC DNA]</scope>
    <source>
        <strain evidence="6 7">RmlP026</strain>
    </source>
</reference>
<dbReference type="InterPro" id="IPR000524">
    <property type="entry name" value="Tscrpt_reg_HTH_GntR"/>
</dbReference>
<evidence type="ECO:0000256" key="3">
    <source>
        <dbReference type="ARBA" id="ARBA00023163"/>
    </source>
</evidence>
<evidence type="ECO:0000256" key="2">
    <source>
        <dbReference type="ARBA" id="ARBA00023125"/>
    </source>
</evidence>
<protein>
    <submittedName>
        <fullName evidence="6">GntR family transcriptional regulator</fullName>
    </submittedName>
</protein>
<feature type="domain" description="HTH gntR-type" evidence="5">
    <location>
        <begin position="12"/>
        <end position="79"/>
    </location>
</feature>
<dbReference type="Gene3D" id="1.10.10.10">
    <property type="entry name" value="Winged helix-like DNA-binding domain superfamily/Winged helix DNA-binding domain"/>
    <property type="match status" value="1"/>
</dbReference>
<dbReference type="Gene3D" id="1.20.120.530">
    <property type="entry name" value="GntR ligand-binding domain-like"/>
    <property type="match status" value="1"/>
</dbReference>
<proteinExistence type="predicted"/>
<keyword evidence="3" id="KW-0804">Transcription</keyword>
<dbReference type="SUPFAM" id="SSF46785">
    <property type="entry name" value="Winged helix' DNA-binding domain"/>
    <property type="match status" value="1"/>
</dbReference>
<dbReference type="Pfam" id="PF00392">
    <property type="entry name" value="GntR"/>
    <property type="match status" value="1"/>
</dbReference>
<gene>
    <name evidence="6" type="ORF">D3273_03825</name>
</gene>
<accession>A0A4Q2UAF2</accession>
<dbReference type="OrthoDB" id="7192778at2"/>
<evidence type="ECO:0000313" key="7">
    <source>
        <dbReference type="Proteomes" id="UP000290759"/>
    </source>
</evidence>
<dbReference type="CDD" id="cd07377">
    <property type="entry name" value="WHTH_GntR"/>
    <property type="match status" value="1"/>
</dbReference>
<dbReference type="SMART" id="SM00895">
    <property type="entry name" value="FCD"/>
    <property type="match status" value="1"/>
</dbReference>
<comment type="caution">
    <text evidence="6">The sequence shown here is derived from an EMBL/GenBank/DDBJ whole genome shotgun (WGS) entry which is preliminary data.</text>
</comment>
<dbReference type="SUPFAM" id="SSF48008">
    <property type="entry name" value="GntR ligand-binding domain-like"/>
    <property type="match status" value="1"/>
</dbReference>